<name>A0A9Q8LF58_PASFU</name>
<dbReference type="EMBL" id="CP090166">
    <property type="protein sequence ID" value="UJO16355.1"/>
    <property type="molecule type" value="Genomic_DNA"/>
</dbReference>
<dbReference type="InterPro" id="IPR007219">
    <property type="entry name" value="XnlR_reg_dom"/>
</dbReference>
<keyword evidence="5" id="KW-0804">Transcription</keyword>
<evidence type="ECO:0000259" key="8">
    <source>
        <dbReference type="PROSITE" id="PS50048"/>
    </source>
</evidence>
<feature type="region of interest" description="Disordered" evidence="7">
    <location>
        <begin position="15"/>
        <end position="84"/>
    </location>
</feature>
<keyword evidence="2" id="KW-0479">Metal-binding</keyword>
<gene>
    <name evidence="9" type="ORF">CLAFUR5_04095</name>
</gene>
<keyword evidence="3" id="KW-0805">Transcription regulation</keyword>
<keyword evidence="10" id="KW-1185">Reference proteome</keyword>
<protein>
    <submittedName>
        <fullName evidence="9">Transcriptional regulatory protein SEF1</fullName>
    </submittedName>
</protein>
<dbReference type="GO" id="GO:0006351">
    <property type="term" value="P:DNA-templated transcription"/>
    <property type="evidence" value="ECO:0007669"/>
    <property type="project" value="InterPro"/>
</dbReference>
<dbReference type="PROSITE" id="PS00463">
    <property type="entry name" value="ZN2_CY6_FUNGAL_1"/>
    <property type="match status" value="1"/>
</dbReference>
<dbReference type="AlphaFoldDB" id="A0A9Q8LF58"/>
<reference evidence="9" key="2">
    <citation type="journal article" date="2022" name="Microb. Genom.">
        <title>A chromosome-scale genome assembly of the tomato pathogen Cladosporium fulvum reveals a compartmentalized genome architecture and the presence of a dispensable chromosome.</title>
        <authorList>
            <person name="Zaccaron A.Z."/>
            <person name="Chen L.H."/>
            <person name="Samaras A."/>
            <person name="Stergiopoulos I."/>
        </authorList>
    </citation>
    <scope>NUCLEOTIDE SEQUENCE</scope>
    <source>
        <strain evidence="9">Race5_Kim</strain>
    </source>
</reference>
<dbReference type="GeneID" id="71983973"/>
<evidence type="ECO:0000256" key="6">
    <source>
        <dbReference type="ARBA" id="ARBA00023242"/>
    </source>
</evidence>
<dbReference type="RefSeq" id="XP_047760721.1">
    <property type="nucleotide sequence ID" value="XM_047903243.1"/>
</dbReference>
<organism evidence="9 10">
    <name type="scientific">Passalora fulva</name>
    <name type="common">Tomato leaf mold</name>
    <name type="synonym">Cladosporium fulvum</name>
    <dbReference type="NCBI Taxonomy" id="5499"/>
    <lineage>
        <taxon>Eukaryota</taxon>
        <taxon>Fungi</taxon>
        <taxon>Dikarya</taxon>
        <taxon>Ascomycota</taxon>
        <taxon>Pezizomycotina</taxon>
        <taxon>Dothideomycetes</taxon>
        <taxon>Dothideomycetidae</taxon>
        <taxon>Mycosphaerellales</taxon>
        <taxon>Mycosphaerellaceae</taxon>
        <taxon>Fulvia</taxon>
    </lineage>
</organism>
<proteinExistence type="predicted"/>
<evidence type="ECO:0000256" key="1">
    <source>
        <dbReference type="ARBA" id="ARBA00004123"/>
    </source>
</evidence>
<reference evidence="9" key="1">
    <citation type="submission" date="2021-12" db="EMBL/GenBank/DDBJ databases">
        <authorList>
            <person name="Zaccaron A."/>
            <person name="Stergiopoulos I."/>
        </authorList>
    </citation>
    <scope>NUCLEOTIDE SEQUENCE</scope>
    <source>
        <strain evidence="9">Race5_Kim</strain>
    </source>
</reference>
<dbReference type="InterPro" id="IPR036864">
    <property type="entry name" value="Zn2-C6_fun-type_DNA-bd_sf"/>
</dbReference>
<evidence type="ECO:0000313" key="9">
    <source>
        <dbReference type="EMBL" id="UJO16355.1"/>
    </source>
</evidence>
<dbReference type="Gene3D" id="4.10.240.10">
    <property type="entry name" value="Zn(2)-C6 fungal-type DNA-binding domain"/>
    <property type="match status" value="1"/>
</dbReference>
<keyword evidence="6" id="KW-0539">Nucleus</keyword>
<dbReference type="PROSITE" id="PS50048">
    <property type="entry name" value="ZN2_CY6_FUNGAL_2"/>
    <property type="match status" value="1"/>
</dbReference>
<dbReference type="SUPFAM" id="SSF57701">
    <property type="entry name" value="Zn2/Cys6 DNA-binding domain"/>
    <property type="match status" value="1"/>
</dbReference>
<dbReference type="GO" id="GO:0000981">
    <property type="term" value="F:DNA-binding transcription factor activity, RNA polymerase II-specific"/>
    <property type="evidence" value="ECO:0007669"/>
    <property type="project" value="InterPro"/>
</dbReference>
<sequence>MAGSWASGTAFEASHGVGIISPQQTSPTRATPTDDSGARKRKRSSIVTAGENVDGSEVGGAAGGDSGSPTLSQSNGNKQRHQPGVKRACNDCRQQKLRCNVVAGPGGTYKPCDRCVKHNLKCSIDNDFKRLGKRAQHEEMAKELDAAKAKLARYEAMGIHLPEETPRPDSNYTGSYQASPVAGAPVAPMGAGGSTFLGASEAAASRSLLDLSQGYREVAPTSYPSITPGTSIMTLGAVTLSETQLNELYRIYFAHYHPFLPVLNPSLTYKHYYDEHVLLHWTIVAMAARRFESKLGLFMELQRPLEELLWTTLSQVPQSHHVVKALALLCTWPLPTSSTSQEPTMMLCGTMFQLAMQYGLHRPSHAQDFSRFRVDLREEDIADRLNTWAAVNVVAQNVATGNGQPPLSRWAWFTYGLHLDRMKPELQTRCQVEKFCDTVTRTLYTMQRDHIVEVDQAQRGLQIDMYSRELGELEVTVLSTSNSPLEVLFLKAAALHLRLTAFFDKPNQANYHADLRSVYIAASAMLSHLNNMPSDHFSYVPRYIEQMMLAAAVTLLKILNSFYANHVDTVQGCTLFARTVTNLRKLSVRSNDLPQRLAEVMAQLWQTSGASEQKMVFKVDNEPSVLDTENLQLKVRCRSSLSVLYDAIWRWRERAGQAGRDSLAQAVDNPTTLPGDTHTRNTPQPPNGMIDGMPAISNGLDLHNGGLNLADWDSPFGGNAVFDPLSWALDGNLGLGQGLFGGQDTLGLGAYQG</sequence>
<evidence type="ECO:0000256" key="7">
    <source>
        <dbReference type="SAM" id="MobiDB-lite"/>
    </source>
</evidence>
<dbReference type="InterPro" id="IPR051089">
    <property type="entry name" value="prtT"/>
</dbReference>
<dbReference type="InterPro" id="IPR001138">
    <property type="entry name" value="Zn2Cys6_DnaBD"/>
</dbReference>
<dbReference type="OrthoDB" id="2341546at2759"/>
<dbReference type="GO" id="GO:0005634">
    <property type="term" value="C:nucleus"/>
    <property type="evidence" value="ECO:0007669"/>
    <property type="project" value="UniProtKB-SubCell"/>
</dbReference>
<evidence type="ECO:0000313" key="10">
    <source>
        <dbReference type="Proteomes" id="UP000756132"/>
    </source>
</evidence>
<dbReference type="PANTHER" id="PTHR31845:SF21">
    <property type="entry name" value="REGULATORY PROTEIN LEU3"/>
    <property type="match status" value="1"/>
</dbReference>
<feature type="compositionally biased region" description="Polar residues" evidence="7">
    <location>
        <begin position="67"/>
        <end position="77"/>
    </location>
</feature>
<keyword evidence="4" id="KW-0238">DNA-binding</keyword>
<dbReference type="KEGG" id="ffu:CLAFUR5_04095"/>
<accession>A0A9Q8LF58</accession>
<feature type="compositionally biased region" description="Gly residues" evidence="7">
    <location>
        <begin position="57"/>
        <end position="66"/>
    </location>
</feature>
<dbReference type="PANTHER" id="PTHR31845">
    <property type="entry name" value="FINGER DOMAIN PROTEIN, PUTATIVE-RELATED"/>
    <property type="match status" value="1"/>
</dbReference>
<feature type="compositionally biased region" description="Polar residues" evidence="7">
    <location>
        <begin position="21"/>
        <end position="34"/>
    </location>
</feature>
<feature type="domain" description="Zn(2)-C6 fungal-type" evidence="8">
    <location>
        <begin position="88"/>
        <end position="124"/>
    </location>
</feature>
<dbReference type="Pfam" id="PF00172">
    <property type="entry name" value="Zn_clus"/>
    <property type="match status" value="1"/>
</dbReference>
<evidence type="ECO:0000256" key="2">
    <source>
        <dbReference type="ARBA" id="ARBA00022723"/>
    </source>
</evidence>
<dbReference type="GO" id="GO:0000976">
    <property type="term" value="F:transcription cis-regulatory region binding"/>
    <property type="evidence" value="ECO:0007669"/>
    <property type="project" value="TreeGrafter"/>
</dbReference>
<evidence type="ECO:0000256" key="3">
    <source>
        <dbReference type="ARBA" id="ARBA00023015"/>
    </source>
</evidence>
<dbReference type="Pfam" id="PF04082">
    <property type="entry name" value="Fungal_trans"/>
    <property type="match status" value="1"/>
</dbReference>
<dbReference type="GO" id="GO:0008270">
    <property type="term" value="F:zinc ion binding"/>
    <property type="evidence" value="ECO:0007669"/>
    <property type="project" value="InterPro"/>
</dbReference>
<dbReference type="CDD" id="cd12148">
    <property type="entry name" value="fungal_TF_MHR"/>
    <property type="match status" value="1"/>
</dbReference>
<evidence type="ECO:0000256" key="4">
    <source>
        <dbReference type="ARBA" id="ARBA00023125"/>
    </source>
</evidence>
<feature type="region of interest" description="Disordered" evidence="7">
    <location>
        <begin position="660"/>
        <end position="690"/>
    </location>
</feature>
<dbReference type="SMART" id="SM00066">
    <property type="entry name" value="GAL4"/>
    <property type="match status" value="1"/>
</dbReference>
<dbReference type="Proteomes" id="UP000756132">
    <property type="component" value="Chromosome 4"/>
</dbReference>
<comment type="subcellular location">
    <subcellularLocation>
        <location evidence="1">Nucleus</location>
    </subcellularLocation>
</comment>
<dbReference type="OMA" id="MQIGLHQ"/>
<dbReference type="CDD" id="cd00067">
    <property type="entry name" value="GAL4"/>
    <property type="match status" value="1"/>
</dbReference>
<evidence type="ECO:0000256" key="5">
    <source>
        <dbReference type="ARBA" id="ARBA00023163"/>
    </source>
</evidence>